<protein>
    <recommendedName>
        <fullName evidence="5">Lipopolysaccharide biosynthesis protein</fullName>
    </recommendedName>
</protein>
<evidence type="ECO:0000313" key="4">
    <source>
        <dbReference type="Proteomes" id="UP000595564"/>
    </source>
</evidence>
<keyword evidence="4" id="KW-1185">Reference proteome</keyword>
<proteinExistence type="predicted"/>
<dbReference type="RefSeq" id="WP_201328170.1">
    <property type="nucleotide sequence ID" value="NZ_AP017470.1"/>
</dbReference>
<dbReference type="PANTHER" id="PTHR32309:SF13">
    <property type="entry name" value="FERRIC ENTEROBACTIN TRANSPORT PROTEIN FEPE"/>
    <property type="match status" value="1"/>
</dbReference>
<feature type="coiled-coil region" evidence="1">
    <location>
        <begin position="272"/>
        <end position="299"/>
    </location>
</feature>
<sequence>MEIKEFIEILLEKKKVVLWILIGALIVGVIANFVIPSYYETNVTFMVLESKMIRRNLEGKKLDIDTYLNFIDNDSVYHYAYKKLNINKKFDMDFDRFKECFDVVSVEDTAIIVLTVTFPDKKMSYEIAKAVAEKVIELNKDIIAKEIKSGYRFAENQVEIARKQYEDARRELEDFLEKNKVFLNAEEIELARNTLAVYSNGYFLPYTNTEFSTLTDKAIVSTNNLNAQIKESLSIFEINQKILELKTKLKTATYDNQKLKIKKDIAYYQTLKNEKIKNLDSLKKKIEELQTVYDKQKFAYLEKYNNFIAMSKAYANLVMEFMNIKIEIAGKTKEMAVIGEPIVPEKPVFPRLPITIVAGIFLGLLIDFLYILAIGYYRKLYA</sequence>
<dbReference type="Proteomes" id="UP000595564">
    <property type="component" value="Chromosome"/>
</dbReference>
<dbReference type="EMBL" id="AP017470">
    <property type="protein sequence ID" value="BBB31837.1"/>
    <property type="molecule type" value="Genomic_DNA"/>
</dbReference>
<name>A0A7R6PKJ1_9BACT</name>
<feature type="transmembrane region" description="Helical" evidence="2">
    <location>
        <begin position="16"/>
        <end position="39"/>
    </location>
</feature>
<dbReference type="AlphaFoldDB" id="A0A7R6PKJ1"/>
<keyword evidence="2" id="KW-0472">Membrane</keyword>
<accession>A0A7R6PKJ1</accession>
<reference evidence="3 4" key="1">
    <citation type="journal article" date="2012" name="Extremophiles">
        <title>Thermotomaculum hydrothermale gen. nov., sp. nov., a novel heterotrophic thermophile within the phylum Acidobacteria from a deep-sea hydrothermal vent chimney in the Southern Okinawa Trough.</title>
        <authorList>
            <person name="Izumi H."/>
            <person name="Nunoura T."/>
            <person name="Miyazaki M."/>
            <person name="Mino S."/>
            <person name="Toki T."/>
            <person name="Takai K."/>
            <person name="Sako Y."/>
            <person name="Sawabe T."/>
            <person name="Nakagawa S."/>
        </authorList>
    </citation>
    <scope>NUCLEOTIDE SEQUENCE [LARGE SCALE GENOMIC DNA]</scope>
    <source>
        <strain evidence="3 4">AC55</strain>
    </source>
</reference>
<keyword evidence="2" id="KW-1133">Transmembrane helix</keyword>
<dbReference type="PANTHER" id="PTHR32309">
    <property type="entry name" value="TYROSINE-PROTEIN KINASE"/>
    <property type="match status" value="1"/>
</dbReference>
<keyword evidence="1" id="KW-0175">Coiled coil</keyword>
<evidence type="ECO:0008006" key="5">
    <source>
        <dbReference type="Google" id="ProtNLM"/>
    </source>
</evidence>
<evidence type="ECO:0000256" key="2">
    <source>
        <dbReference type="SAM" id="Phobius"/>
    </source>
</evidence>
<evidence type="ECO:0000256" key="1">
    <source>
        <dbReference type="SAM" id="Coils"/>
    </source>
</evidence>
<organism evidence="3 4">
    <name type="scientific">Thermotomaculum hydrothermale</name>
    <dbReference type="NCBI Taxonomy" id="981385"/>
    <lineage>
        <taxon>Bacteria</taxon>
        <taxon>Pseudomonadati</taxon>
        <taxon>Acidobacteriota</taxon>
        <taxon>Holophagae</taxon>
        <taxon>Thermotomaculales</taxon>
        <taxon>Thermotomaculaceae</taxon>
        <taxon>Thermotomaculum</taxon>
    </lineage>
</organism>
<dbReference type="KEGG" id="thyd:TTHT_0211"/>
<feature type="transmembrane region" description="Helical" evidence="2">
    <location>
        <begin position="352"/>
        <end position="377"/>
    </location>
</feature>
<dbReference type="GO" id="GO:0005886">
    <property type="term" value="C:plasma membrane"/>
    <property type="evidence" value="ECO:0007669"/>
    <property type="project" value="TreeGrafter"/>
</dbReference>
<keyword evidence="2" id="KW-0812">Transmembrane</keyword>
<dbReference type="GO" id="GO:0004713">
    <property type="term" value="F:protein tyrosine kinase activity"/>
    <property type="evidence" value="ECO:0007669"/>
    <property type="project" value="TreeGrafter"/>
</dbReference>
<dbReference type="InterPro" id="IPR050445">
    <property type="entry name" value="Bact_polysacc_biosynth/exp"/>
</dbReference>
<feature type="coiled-coil region" evidence="1">
    <location>
        <begin position="151"/>
        <end position="185"/>
    </location>
</feature>
<gene>
    <name evidence="3" type="ORF">TTHT_0211</name>
</gene>
<evidence type="ECO:0000313" key="3">
    <source>
        <dbReference type="EMBL" id="BBB31837.1"/>
    </source>
</evidence>